<organism evidence="2 3">
    <name type="scientific">Centaurea solstitialis</name>
    <name type="common">yellow star-thistle</name>
    <dbReference type="NCBI Taxonomy" id="347529"/>
    <lineage>
        <taxon>Eukaryota</taxon>
        <taxon>Viridiplantae</taxon>
        <taxon>Streptophyta</taxon>
        <taxon>Embryophyta</taxon>
        <taxon>Tracheophyta</taxon>
        <taxon>Spermatophyta</taxon>
        <taxon>Magnoliopsida</taxon>
        <taxon>eudicotyledons</taxon>
        <taxon>Gunneridae</taxon>
        <taxon>Pentapetalae</taxon>
        <taxon>asterids</taxon>
        <taxon>campanulids</taxon>
        <taxon>Asterales</taxon>
        <taxon>Asteraceae</taxon>
        <taxon>Carduoideae</taxon>
        <taxon>Cardueae</taxon>
        <taxon>Centaureinae</taxon>
        <taxon>Centaurea</taxon>
    </lineage>
</organism>
<sequence length="116" mass="12778">MDSEWKEDKGGKNCLIEQIMSSSVGVPKGGNILGGLWMGSQSTRVRFQGDRSQFEGMRSTQSLCSNCGKILQKKKQLMVRVVELVPRHPGRTKKQEPAATSNDVPTKSSKGGKKKR</sequence>
<evidence type="ECO:0000256" key="1">
    <source>
        <dbReference type="SAM" id="MobiDB-lite"/>
    </source>
</evidence>
<evidence type="ECO:0000313" key="3">
    <source>
        <dbReference type="Proteomes" id="UP001172457"/>
    </source>
</evidence>
<keyword evidence="3" id="KW-1185">Reference proteome</keyword>
<dbReference type="AlphaFoldDB" id="A0AA38WH33"/>
<accession>A0AA38WH33</accession>
<comment type="caution">
    <text evidence="2">The sequence shown here is derived from an EMBL/GenBank/DDBJ whole genome shotgun (WGS) entry which is preliminary data.</text>
</comment>
<proteinExistence type="predicted"/>
<feature type="compositionally biased region" description="Polar residues" evidence="1">
    <location>
        <begin position="98"/>
        <end position="109"/>
    </location>
</feature>
<reference evidence="2" key="1">
    <citation type="submission" date="2023-03" db="EMBL/GenBank/DDBJ databases">
        <title>Chromosome-scale reference genome and RAD-based genetic map of yellow starthistle (Centaurea solstitialis) reveal putative structural variation and QTLs associated with invader traits.</title>
        <authorList>
            <person name="Reatini B."/>
            <person name="Cang F.A."/>
            <person name="Jiang Q."/>
            <person name="Mckibben M.T.W."/>
            <person name="Barker M.S."/>
            <person name="Rieseberg L.H."/>
            <person name="Dlugosch K.M."/>
        </authorList>
    </citation>
    <scope>NUCLEOTIDE SEQUENCE</scope>
    <source>
        <strain evidence="2">CAN-66</strain>
        <tissue evidence="2">Leaf</tissue>
    </source>
</reference>
<dbReference type="EMBL" id="JARYMX010000005">
    <property type="protein sequence ID" value="KAJ9549739.1"/>
    <property type="molecule type" value="Genomic_DNA"/>
</dbReference>
<protein>
    <submittedName>
        <fullName evidence="2">Uncharacterized protein</fullName>
    </submittedName>
</protein>
<feature type="region of interest" description="Disordered" evidence="1">
    <location>
        <begin position="85"/>
        <end position="116"/>
    </location>
</feature>
<gene>
    <name evidence="2" type="ORF">OSB04_022282</name>
</gene>
<name>A0AA38WH33_9ASTR</name>
<dbReference type="Proteomes" id="UP001172457">
    <property type="component" value="Chromosome 5"/>
</dbReference>
<evidence type="ECO:0000313" key="2">
    <source>
        <dbReference type="EMBL" id="KAJ9549739.1"/>
    </source>
</evidence>